<evidence type="ECO:0000256" key="4">
    <source>
        <dbReference type="RuleBase" id="RU361277"/>
    </source>
</evidence>
<dbReference type="InterPro" id="IPR002328">
    <property type="entry name" value="ADH_Zn_CS"/>
</dbReference>
<dbReference type="Gene3D" id="3.90.180.10">
    <property type="entry name" value="Medium-chain alcohol dehydrogenases, catalytic domain"/>
    <property type="match status" value="1"/>
</dbReference>
<dbReference type="SUPFAM" id="SSF50129">
    <property type="entry name" value="GroES-like"/>
    <property type="match status" value="1"/>
</dbReference>
<keyword evidence="3" id="KW-0560">Oxidoreductase</keyword>
<dbReference type="RefSeq" id="WP_114004969.1">
    <property type="nucleotide sequence ID" value="NZ_QGDC01000004.1"/>
</dbReference>
<comment type="similarity">
    <text evidence="4">Belongs to the zinc-containing alcohol dehydrogenase family.</text>
</comment>
<dbReference type="InterPro" id="IPR020843">
    <property type="entry name" value="ER"/>
</dbReference>
<protein>
    <submittedName>
        <fullName evidence="6">L-threonine 3-dehydrogenase</fullName>
    </submittedName>
</protein>
<proteinExistence type="inferred from homology"/>
<evidence type="ECO:0000256" key="1">
    <source>
        <dbReference type="ARBA" id="ARBA00022723"/>
    </source>
</evidence>
<dbReference type="Pfam" id="PF00107">
    <property type="entry name" value="ADH_zinc_N"/>
    <property type="match status" value="1"/>
</dbReference>
<dbReference type="Proteomes" id="UP000253209">
    <property type="component" value="Unassembled WGS sequence"/>
</dbReference>
<keyword evidence="1 4" id="KW-0479">Metal-binding</keyword>
<gene>
    <name evidence="6" type="ORF">DJ568_09200</name>
</gene>
<dbReference type="InterPro" id="IPR013154">
    <property type="entry name" value="ADH-like_N"/>
</dbReference>
<dbReference type="PROSITE" id="PS00059">
    <property type="entry name" value="ADH_ZINC"/>
    <property type="match status" value="1"/>
</dbReference>
<dbReference type="InterPro" id="IPR011032">
    <property type="entry name" value="GroES-like_sf"/>
</dbReference>
<evidence type="ECO:0000256" key="3">
    <source>
        <dbReference type="ARBA" id="ARBA00023002"/>
    </source>
</evidence>
<dbReference type="InterPro" id="IPR013149">
    <property type="entry name" value="ADH-like_C"/>
</dbReference>
<organism evidence="6 7">
    <name type="scientific">Mucilaginibacter hurinus</name>
    <dbReference type="NCBI Taxonomy" id="2201324"/>
    <lineage>
        <taxon>Bacteria</taxon>
        <taxon>Pseudomonadati</taxon>
        <taxon>Bacteroidota</taxon>
        <taxon>Sphingobacteriia</taxon>
        <taxon>Sphingobacteriales</taxon>
        <taxon>Sphingobacteriaceae</taxon>
        <taxon>Mucilaginibacter</taxon>
    </lineage>
</organism>
<dbReference type="SUPFAM" id="SSF51735">
    <property type="entry name" value="NAD(P)-binding Rossmann-fold domains"/>
    <property type="match status" value="1"/>
</dbReference>
<keyword evidence="2 4" id="KW-0862">Zinc</keyword>
<dbReference type="InterPro" id="IPR036291">
    <property type="entry name" value="NAD(P)-bd_dom_sf"/>
</dbReference>
<evidence type="ECO:0000259" key="5">
    <source>
        <dbReference type="SMART" id="SM00829"/>
    </source>
</evidence>
<accession>A0A367GPD9</accession>
<dbReference type="Gene3D" id="3.40.50.720">
    <property type="entry name" value="NAD(P)-binding Rossmann-like Domain"/>
    <property type="match status" value="1"/>
</dbReference>
<dbReference type="OrthoDB" id="9787435at2"/>
<dbReference type="AlphaFoldDB" id="A0A367GPD9"/>
<sequence length="351" mass="38265">MKSAVLEELNLITVQDRPDPVCGDGEAIIEPQSVSVCGSDVRIFRYGNLRVTTPTVIGHEVAGVVTQVGKDVSNLQVGDRIVIGADVPDMESGREYTLKGMGNLCPENYAIGYQLDGAFQQKMKLDDFTVKYGPIVKIPDTLSYDEACIAEPLACAIHGLELAQMSLGKSICVIGLGPIGCMILELSKYFGASKVFAAQRSRKRLDMAREFLPDARFIATEEEDLVETVLKETDGEGVDLVITTAGTTQAQEDAIKIVKKRGYVNLFAGLKNQPPLVIDSNRIHYKECFIMGSHGSTLPDVEKAVQLLAAGKISAKKYISKTFPLSEIQDAFMYHESRAGMKVIVKPQQGE</sequence>
<dbReference type="EMBL" id="QGDC01000004">
    <property type="protein sequence ID" value="RCH55347.1"/>
    <property type="molecule type" value="Genomic_DNA"/>
</dbReference>
<dbReference type="GO" id="GO:0008270">
    <property type="term" value="F:zinc ion binding"/>
    <property type="evidence" value="ECO:0007669"/>
    <property type="project" value="InterPro"/>
</dbReference>
<dbReference type="PANTHER" id="PTHR43401">
    <property type="entry name" value="L-THREONINE 3-DEHYDROGENASE"/>
    <property type="match status" value="1"/>
</dbReference>
<dbReference type="InterPro" id="IPR050129">
    <property type="entry name" value="Zn_alcohol_dh"/>
</dbReference>
<dbReference type="PANTHER" id="PTHR43401:SF2">
    <property type="entry name" value="L-THREONINE 3-DEHYDROGENASE"/>
    <property type="match status" value="1"/>
</dbReference>
<evidence type="ECO:0000313" key="6">
    <source>
        <dbReference type="EMBL" id="RCH55347.1"/>
    </source>
</evidence>
<feature type="domain" description="Enoyl reductase (ER)" evidence="5">
    <location>
        <begin position="4"/>
        <end position="345"/>
    </location>
</feature>
<comment type="cofactor">
    <cofactor evidence="4">
        <name>Zn(2+)</name>
        <dbReference type="ChEBI" id="CHEBI:29105"/>
    </cofactor>
</comment>
<comment type="caution">
    <text evidence="6">The sequence shown here is derived from an EMBL/GenBank/DDBJ whole genome shotgun (WGS) entry which is preliminary data.</text>
</comment>
<keyword evidence="7" id="KW-1185">Reference proteome</keyword>
<name>A0A367GPD9_9SPHI</name>
<evidence type="ECO:0000256" key="2">
    <source>
        <dbReference type="ARBA" id="ARBA00022833"/>
    </source>
</evidence>
<evidence type="ECO:0000313" key="7">
    <source>
        <dbReference type="Proteomes" id="UP000253209"/>
    </source>
</evidence>
<dbReference type="Pfam" id="PF08240">
    <property type="entry name" value="ADH_N"/>
    <property type="match status" value="1"/>
</dbReference>
<dbReference type="GO" id="GO:0016616">
    <property type="term" value="F:oxidoreductase activity, acting on the CH-OH group of donors, NAD or NADP as acceptor"/>
    <property type="evidence" value="ECO:0007669"/>
    <property type="project" value="UniProtKB-ARBA"/>
</dbReference>
<reference evidence="6 7" key="1">
    <citation type="submission" date="2018-05" db="EMBL/GenBank/DDBJ databases">
        <title>Mucilaginibacter hurinus sp. nov., isolated from briquette warehouse soil.</title>
        <authorList>
            <person name="Choi L."/>
        </authorList>
    </citation>
    <scope>NUCLEOTIDE SEQUENCE [LARGE SCALE GENOMIC DNA]</scope>
    <source>
        <strain evidence="6 7">ZR32</strain>
    </source>
</reference>
<dbReference type="SMART" id="SM00829">
    <property type="entry name" value="PKS_ER"/>
    <property type="match status" value="1"/>
</dbReference>